<evidence type="ECO:0000256" key="2">
    <source>
        <dbReference type="SAM" id="SignalP"/>
    </source>
</evidence>
<feature type="chain" id="PRO_5016813516" description="Outer membrane efflux protein" evidence="2">
    <location>
        <begin position="18"/>
        <end position="466"/>
    </location>
</feature>
<organism evidence="3 4">
    <name type="scientific">Fibrobacter succinogenes</name>
    <name type="common">Bacteroides succinogenes</name>
    <dbReference type="NCBI Taxonomy" id="833"/>
    <lineage>
        <taxon>Bacteria</taxon>
        <taxon>Pseudomonadati</taxon>
        <taxon>Fibrobacterota</taxon>
        <taxon>Fibrobacteria</taxon>
        <taxon>Fibrobacterales</taxon>
        <taxon>Fibrobacteraceae</taxon>
        <taxon>Fibrobacter</taxon>
    </lineage>
</organism>
<feature type="signal peptide" evidence="2">
    <location>
        <begin position="1"/>
        <end position="17"/>
    </location>
</feature>
<evidence type="ECO:0008006" key="5">
    <source>
        <dbReference type="Google" id="ProtNLM"/>
    </source>
</evidence>
<proteinExistence type="predicted"/>
<dbReference type="AlphaFoldDB" id="A0A380S6M4"/>
<name>A0A380S6M4_FIBSU</name>
<accession>A0A380S6M4</accession>
<dbReference type="SUPFAM" id="SSF56954">
    <property type="entry name" value="Outer membrane efflux proteins (OEP)"/>
    <property type="match status" value="1"/>
</dbReference>
<gene>
    <name evidence="3" type="ORF">SAMN05661053_1544</name>
</gene>
<keyword evidence="1" id="KW-0175">Coiled coil</keyword>
<feature type="coiled-coil region" evidence="1">
    <location>
        <begin position="359"/>
        <end position="386"/>
    </location>
</feature>
<evidence type="ECO:0000313" key="4">
    <source>
        <dbReference type="Proteomes" id="UP000255423"/>
    </source>
</evidence>
<dbReference type="EMBL" id="UHJL01000002">
    <property type="protein sequence ID" value="SUQ24151.1"/>
    <property type="molecule type" value="Genomic_DNA"/>
</dbReference>
<protein>
    <recommendedName>
        <fullName evidence="5">Outer membrane efflux protein</fullName>
    </recommendedName>
</protein>
<sequence length="466" mass="53023">MKTVSFLTLALTAAAIASPLTWERLIESAKADPRYEAAAKRAEATSKERNLKLWDKIELRYQLDGFSFAKHDFELRVTPQAFGERSADKAHYEAVKNYQQATFAVERSILLYDRYERGVRYVLRQKINEINKQLLQVIQDRIEVLHLKSGSASFNAEDLMTSLEKSASLKANLLSDSTALRDAELKMMIWAPDFDNVALDPTFLPTMEELAEFLKNGVTVDESFPLVALAKGKRDSDISKAQQDASKDRNYISHVGIGYSLQVESLMEKYKDLDGSDIIKPEYKKYEGEWKRGACPTGLTSDGDCAIWDNTHTIRKLVPETDNRKTADKFFVNLAFRLPFFDSNKDASLREQVEKLDAESKYLDEVREVNQKVARLTEEVLTLIDQWKVLKDYAEQVNASGFMEQFAHKAGSDPLLLLRARESALESDLKAAKLEYDIFARYLALLDYSGALAREDVVNHLREGIR</sequence>
<reference evidence="3 4" key="1">
    <citation type="submission" date="2017-08" db="EMBL/GenBank/DDBJ databases">
        <authorList>
            <person name="de Groot N.N."/>
        </authorList>
    </citation>
    <scope>NUCLEOTIDE SEQUENCE [LARGE SCALE GENOMIC DNA]</scope>
    <source>
        <strain evidence="3 4">HM2</strain>
    </source>
</reference>
<evidence type="ECO:0000313" key="3">
    <source>
        <dbReference type="EMBL" id="SUQ24151.1"/>
    </source>
</evidence>
<dbReference type="RefSeq" id="WP_109572717.1">
    <property type="nucleotide sequence ID" value="NZ_UHJL01000002.1"/>
</dbReference>
<dbReference type="Proteomes" id="UP000255423">
    <property type="component" value="Unassembled WGS sequence"/>
</dbReference>
<dbReference type="GO" id="GO:0015562">
    <property type="term" value="F:efflux transmembrane transporter activity"/>
    <property type="evidence" value="ECO:0007669"/>
    <property type="project" value="InterPro"/>
</dbReference>
<evidence type="ECO:0000256" key="1">
    <source>
        <dbReference type="SAM" id="Coils"/>
    </source>
</evidence>
<keyword evidence="2" id="KW-0732">Signal</keyword>